<evidence type="ECO:0000256" key="5">
    <source>
        <dbReference type="SAM" id="MobiDB-lite"/>
    </source>
</evidence>
<dbReference type="GO" id="GO:0046872">
    <property type="term" value="F:metal ion binding"/>
    <property type="evidence" value="ECO:0007669"/>
    <property type="project" value="UniProtKB-KW"/>
</dbReference>
<evidence type="ECO:0000256" key="1">
    <source>
        <dbReference type="ARBA" id="ARBA00022714"/>
    </source>
</evidence>
<dbReference type="InterPro" id="IPR008160">
    <property type="entry name" value="Collagen"/>
</dbReference>
<dbReference type="Pfam" id="PF01391">
    <property type="entry name" value="Collagen"/>
    <property type="match status" value="1"/>
</dbReference>
<evidence type="ECO:0000256" key="4">
    <source>
        <dbReference type="ARBA" id="ARBA00023014"/>
    </source>
</evidence>
<dbReference type="EMBL" id="VSWD01000008">
    <property type="protein sequence ID" value="KAK3095212.1"/>
    <property type="molecule type" value="Genomic_DNA"/>
</dbReference>
<dbReference type="Pfam" id="PF04305">
    <property type="entry name" value="DUF455"/>
    <property type="match status" value="1"/>
</dbReference>
<organism evidence="7 8">
    <name type="scientific">Pinctada imbricata</name>
    <name type="common">Atlantic pearl-oyster</name>
    <name type="synonym">Pinctada martensii</name>
    <dbReference type="NCBI Taxonomy" id="66713"/>
    <lineage>
        <taxon>Eukaryota</taxon>
        <taxon>Metazoa</taxon>
        <taxon>Spiralia</taxon>
        <taxon>Lophotrochozoa</taxon>
        <taxon>Mollusca</taxon>
        <taxon>Bivalvia</taxon>
        <taxon>Autobranchia</taxon>
        <taxon>Pteriomorphia</taxon>
        <taxon>Pterioida</taxon>
        <taxon>Pterioidea</taxon>
        <taxon>Pteriidae</taxon>
        <taxon>Pinctada</taxon>
    </lineage>
</organism>
<feature type="compositionally biased region" description="Low complexity" evidence="5">
    <location>
        <begin position="410"/>
        <end position="422"/>
    </location>
</feature>
<protein>
    <recommendedName>
        <fullName evidence="6">Rieske domain-containing protein</fullName>
    </recommendedName>
</protein>
<dbReference type="Proteomes" id="UP001186944">
    <property type="component" value="Unassembled WGS sequence"/>
</dbReference>
<keyword evidence="3" id="KW-0408">Iron</keyword>
<proteinExistence type="predicted"/>
<dbReference type="SUPFAM" id="SSF50022">
    <property type="entry name" value="ISP domain"/>
    <property type="match status" value="1"/>
</dbReference>
<reference evidence="7" key="1">
    <citation type="submission" date="2019-08" db="EMBL/GenBank/DDBJ databases">
        <title>The improved chromosome-level genome for the pearl oyster Pinctada fucata martensii using PacBio sequencing and Hi-C.</title>
        <authorList>
            <person name="Zheng Z."/>
        </authorList>
    </citation>
    <scope>NUCLEOTIDE SEQUENCE</scope>
    <source>
        <strain evidence="7">ZZ-2019</strain>
        <tissue evidence="7">Adductor muscle</tissue>
    </source>
</reference>
<dbReference type="InterPro" id="IPR036922">
    <property type="entry name" value="Rieske_2Fe-2S_sf"/>
</dbReference>
<dbReference type="CDD" id="cd00657">
    <property type="entry name" value="Ferritin_like"/>
    <property type="match status" value="1"/>
</dbReference>
<dbReference type="Gene3D" id="2.102.10.10">
    <property type="entry name" value="Rieske [2Fe-2S] iron-sulphur domain"/>
    <property type="match status" value="1"/>
</dbReference>
<dbReference type="InterPro" id="IPR054716">
    <property type="entry name" value="Sol_Rieske_ferrdox_dom"/>
</dbReference>
<accession>A0AA88XZ15</accession>
<sequence>MDAICSHEGGPLEQGDIEDLDGRLKIICPWHCYDFDLETGISSSGLKQEVYEVKVEEGNVYIYKGEELSLKPFNKSAVTANTDGNTVEQTETLPESHNKGTLAYWAVKILNTPDPHEKAKLTQEIGERWKHGEITEIGKCHPPDVPLRDQNLNQVKPGKEKRRGKGGSLSSRISNIHSVCNIEQWAVDLSWDILVRFSDFVIPGTEDRLPKEFFDDFVKVACDEARHFKLASDRLEELGSYFGALPVHDSLWQSATVTRESLLARLAIVHMVHEARGLDVQPKTLEKFAKNNDPETVKILEVIYQDEITHVAAGLKWFSFICRHSHPPMDSITTFHKYVKEYFIGYIKPPFNTEGRIAAGMTEEVSLPGEKGSPGLKGEAGENGKKGITGPKGLPGRPGVKGEQGERGIQGDPGLPGDQGPPGANGVKGEKGDPGTTGSKGERGVKGYSGVPGPIGGRGQKGDPGRAGLQGTKGQKGELGPRGPSGPDRQNNAPDGCDCLSKLKYNN</sequence>
<dbReference type="Pfam" id="PF22543">
    <property type="entry name" value="Rieske_4"/>
    <property type="match status" value="1"/>
</dbReference>
<evidence type="ECO:0000313" key="7">
    <source>
        <dbReference type="EMBL" id="KAK3095212.1"/>
    </source>
</evidence>
<evidence type="ECO:0000313" key="8">
    <source>
        <dbReference type="Proteomes" id="UP001186944"/>
    </source>
</evidence>
<dbReference type="CDD" id="cd03467">
    <property type="entry name" value="Rieske"/>
    <property type="match status" value="1"/>
</dbReference>
<evidence type="ECO:0000259" key="6">
    <source>
        <dbReference type="PROSITE" id="PS51296"/>
    </source>
</evidence>
<feature type="region of interest" description="Disordered" evidence="5">
    <location>
        <begin position="364"/>
        <end position="507"/>
    </location>
</feature>
<keyword evidence="2" id="KW-0479">Metal-binding</keyword>
<keyword evidence="1" id="KW-0001">2Fe-2S</keyword>
<keyword evidence="4" id="KW-0411">Iron-sulfur</keyword>
<dbReference type="InterPro" id="IPR017941">
    <property type="entry name" value="Rieske_2Fe-2S"/>
</dbReference>
<gene>
    <name evidence="7" type="ORF">FSP39_011614</name>
</gene>
<dbReference type="AlphaFoldDB" id="A0AA88XZ15"/>
<feature type="domain" description="Rieske" evidence="6">
    <location>
        <begin position="1"/>
        <end position="62"/>
    </location>
</feature>
<name>A0AA88XZ15_PINIB</name>
<dbReference type="SUPFAM" id="SSF47240">
    <property type="entry name" value="Ferritin-like"/>
    <property type="match status" value="1"/>
</dbReference>
<dbReference type="GO" id="GO:0051537">
    <property type="term" value="F:2 iron, 2 sulfur cluster binding"/>
    <property type="evidence" value="ECO:0007669"/>
    <property type="project" value="UniProtKB-KW"/>
</dbReference>
<dbReference type="PANTHER" id="PTHR42782">
    <property type="entry name" value="SI:CH73-314G15.3"/>
    <property type="match status" value="1"/>
</dbReference>
<evidence type="ECO:0000256" key="2">
    <source>
        <dbReference type="ARBA" id="ARBA00022723"/>
    </source>
</evidence>
<dbReference type="PROSITE" id="PS51296">
    <property type="entry name" value="RIESKE"/>
    <property type="match status" value="1"/>
</dbReference>
<dbReference type="PANTHER" id="PTHR42782:SF2">
    <property type="entry name" value="3-OXOACYL-[ACYL-CARRIER-PROTEIN] SYNTHASE-LIKE PROTEIN"/>
    <property type="match status" value="1"/>
</dbReference>
<comment type="caution">
    <text evidence="7">The sequence shown here is derived from an EMBL/GenBank/DDBJ whole genome shotgun (WGS) entry which is preliminary data.</text>
</comment>
<dbReference type="InterPro" id="IPR009078">
    <property type="entry name" value="Ferritin-like_SF"/>
</dbReference>
<dbReference type="InterPro" id="IPR007402">
    <property type="entry name" value="DUF455"/>
</dbReference>
<evidence type="ECO:0000256" key="3">
    <source>
        <dbReference type="ARBA" id="ARBA00023004"/>
    </source>
</evidence>
<feature type="region of interest" description="Disordered" evidence="5">
    <location>
        <begin position="140"/>
        <end position="170"/>
    </location>
</feature>
<keyword evidence="8" id="KW-1185">Reference proteome</keyword>